<sequence length="453" mass="50269">MATTLTSSSSTPNISFDFMLNNNNSNSNNLHSPFSSSSSTSFSYLTRKEDALTQKNLMSGMNMNINPDVLGINKKKDSEDLEISVFGAEKYFNGDMDSDHSPRLASPLSVPEVPIERIFVGPKQSSKNSSGTPSLLSESSWNSQSLLLQSKYMEKNKNIKNNSTCNSYFQEEKDIISNQKVNSKKSFLANLGCRCVCSNWNSVDVVDEKRRSSGLKKIKTQLSFSGNLSSEMKIHKQQQEAMLEQRKSLEIFGSPLIEKRTIQKKFPWEYSSSASAKAEEHVISVKYEEEEDGRVSDVSTDLFEIESLTGKGKPFLARQGSSDPDSPNGYAPSEVSIQWSVVTASVADFSVMSECATSPVKKNRSFQIPRIPIMAKSNRETAPQRRKSSSGGLLLGCKSHKSVRVSGDSYTSMNRTPIYVPRFPVEANPTSIETRRRISSSSVSHTQSSFLYT</sequence>
<dbReference type="PANTHER" id="PTHR33781:SF20">
    <property type="entry name" value="PROTEIN PHYTOCHROME KINASE SUBSTRATE 2"/>
    <property type="match status" value="1"/>
</dbReference>
<protein>
    <submittedName>
        <fullName evidence="2">Uncharacterized protein</fullName>
    </submittedName>
</protein>
<evidence type="ECO:0000256" key="1">
    <source>
        <dbReference type="SAM" id="MobiDB-lite"/>
    </source>
</evidence>
<dbReference type="AlphaFoldDB" id="R0GWR1"/>
<dbReference type="Proteomes" id="UP000029121">
    <property type="component" value="Unassembled WGS sequence"/>
</dbReference>
<dbReference type="EMBL" id="KB870805">
    <property type="protein sequence ID" value="EOA40377.1"/>
    <property type="molecule type" value="Genomic_DNA"/>
</dbReference>
<keyword evidence="3" id="KW-1185">Reference proteome</keyword>
<dbReference type="GO" id="GO:0009638">
    <property type="term" value="P:phototropism"/>
    <property type="evidence" value="ECO:0007669"/>
    <property type="project" value="InterPro"/>
</dbReference>
<dbReference type="OrthoDB" id="1916150at2759"/>
<organism evidence="2 3">
    <name type="scientific">Capsella rubella</name>
    <dbReference type="NCBI Taxonomy" id="81985"/>
    <lineage>
        <taxon>Eukaryota</taxon>
        <taxon>Viridiplantae</taxon>
        <taxon>Streptophyta</taxon>
        <taxon>Embryophyta</taxon>
        <taxon>Tracheophyta</taxon>
        <taxon>Spermatophyta</taxon>
        <taxon>Magnoliopsida</taxon>
        <taxon>eudicotyledons</taxon>
        <taxon>Gunneridae</taxon>
        <taxon>Pentapetalae</taxon>
        <taxon>rosids</taxon>
        <taxon>malvids</taxon>
        <taxon>Brassicales</taxon>
        <taxon>Brassicaceae</taxon>
        <taxon>Camelineae</taxon>
        <taxon>Capsella</taxon>
    </lineage>
</organism>
<reference evidence="3" key="1">
    <citation type="journal article" date="2013" name="Nat. Genet.">
        <title>The Capsella rubella genome and the genomic consequences of rapid mating system evolution.</title>
        <authorList>
            <person name="Slotte T."/>
            <person name="Hazzouri K.M."/>
            <person name="Agren J.A."/>
            <person name="Koenig D."/>
            <person name="Maumus F."/>
            <person name="Guo Y.L."/>
            <person name="Steige K."/>
            <person name="Platts A.E."/>
            <person name="Escobar J.S."/>
            <person name="Newman L.K."/>
            <person name="Wang W."/>
            <person name="Mandakova T."/>
            <person name="Vello E."/>
            <person name="Smith L.M."/>
            <person name="Henz S.R."/>
            <person name="Steffen J."/>
            <person name="Takuno S."/>
            <person name="Brandvain Y."/>
            <person name="Coop G."/>
            <person name="Andolfatto P."/>
            <person name="Hu T.T."/>
            <person name="Blanchette M."/>
            <person name="Clark R.M."/>
            <person name="Quesneville H."/>
            <person name="Nordborg M."/>
            <person name="Gaut B.S."/>
            <person name="Lysak M.A."/>
            <person name="Jenkins J."/>
            <person name="Grimwood J."/>
            <person name="Chapman J."/>
            <person name="Prochnik S."/>
            <person name="Shu S."/>
            <person name="Rokhsar D."/>
            <person name="Schmutz J."/>
            <person name="Weigel D."/>
            <person name="Wright S.I."/>
        </authorList>
    </citation>
    <scope>NUCLEOTIDE SEQUENCE [LARGE SCALE GENOMIC DNA]</scope>
    <source>
        <strain evidence="3">cv. Monte Gargano</strain>
    </source>
</reference>
<accession>R0GWR1</accession>
<dbReference type="eggNOG" id="ENOG502QSBI">
    <property type="taxonomic scope" value="Eukaryota"/>
</dbReference>
<gene>
    <name evidence="2" type="ORF">CARUB_v10009104mg</name>
</gene>
<evidence type="ECO:0000313" key="2">
    <source>
        <dbReference type="EMBL" id="EOA40377.1"/>
    </source>
</evidence>
<name>R0GWR1_9BRAS</name>
<dbReference type="PANTHER" id="PTHR33781">
    <property type="entry name" value="PROTEIN PHYTOCHROME KINASE SUBSTRATE 1-RELATED"/>
    <property type="match status" value="1"/>
</dbReference>
<dbReference type="InterPro" id="IPR039615">
    <property type="entry name" value="PKS"/>
</dbReference>
<proteinExistence type="predicted"/>
<feature type="region of interest" description="Disordered" evidence="1">
    <location>
        <begin position="430"/>
        <end position="453"/>
    </location>
</feature>
<feature type="compositionally biased region" description="Low complexity" evidence="1">
    <location>
        <begin position="439"/>
        <end position="453"/>
    </location>
</feature>
<dbReference type="STRING" id="81985.R0GWR1"/>
<evidence type="ECO:0000313" key="3">
    <source>
        <dbReference type="Proteomes" id="UP000029121"/>
    </source>
</evidence>
<dbReference type="KEGG" id="crb:17896710"/>